<feature type="region of interest" description="Disordered" evidence="1">
    <location>
        <begin position="90"/>
        <end position="113"/>
    </location>
</feature>
<gene>
    <name evidence="2" type="ORF">SKAU_G00241610</name>
</gene>
<dbReference type="EMBL" id="JAINUF010000008">
    <property type="protein sequence ID" value="KAJ8352685.1"/>
    <property type="molecule type" value="Genomic_DNA"/>
</dbReference>
<evidence type="ECO:0000313" key="3">
    <source>
        <dbReference type="Proteomes" id="UP001152622"/>
    </source>
</evidence>
<organism evidence="2 3">
    <name type="scientific">Synaphobranchus kaupii</name>
    <name type="common">Kaup's arrowtooth eel</name>
    <dbReference type="NCBI Taxonomy" id="118154"/>
    <lineage>
        <taxon>Eukaryota</taxon>
        <taxon>Metazoa</taxon>
        <taxon>Chordata</taxon>
        <taxon>Craniata</taxon>
        <taxon>Vertebrata</taxon>
        <taxon>Euteleostomi</taxon>
        <taxon>Actinopterygii</taxon>
        <taxon>Neopterygii</taxon>
        <taxon>Teleostei</taxon>
        <taxon>Anguilliformes</taxon>
        <taxon>Synaphobranchidae</taxon>
        <taxon>Synaphobranchus</taxon>
    </lineage>
</organism>
<dbReference type="AlphaFoldDB" id="A0A9Q1F7S7"/>
<accession>A0A9Q1F7S7</accession>
<protein>
    <submittedName>
        <fullName evidence="2">Uncharacterized protein</fullName>
    </submittedName>
</protein>
<reference evidence="2" key="1">
    <citation type="journal article" date="2023" name="Science">
        <title>Genome structures resolve the early diversification of teleost fishes.</title>
        <authorList>
            <person name="Parey E."/>
            <person name="Louis A."/>
            <person name="Montfort J."/>
            <person name="Bouchez O."/>
            <person name="Roques C."/>
            <person name="Iampietro C."/>
            <person name="Lluch J."/>
            <person name="Castinel A."/>
            <person name="Donnadieu C."/>
            <person name="Desvignes T."/>
            <person name="Floi Bucao C."/>
            <person name="Jouanno E."/>
            <person name="Wen M."/>
            <person name="Mejri S."/>
            <person name="Dirks R."/>
            <person name="Jansen H."/>
            <person name="Henkel C."/>
            <person name="Chen W.J."/>
            <person name="Zahm M."/>
            <person name="Cabau C."/>
            <person name="Klopp C."/>
            <person name="Thompson A.W."/>
            <person name="Robinson-Rechavi M."/>
            <person name="Braasch I."/>
            <person name="Lecointre G."/>
            <person name="Bobe J."/>
            <person name="Postlethwait J.H."/>
            <person name="Berthelot C."/>
            <person name="Roest Crollius H."/>
            <person name="Guiguen Y."/>
        </authorList>
    </citation>
    <scope>NUCLEOTIDE SEQUENCE</scope>
    <source>
        <strain evidence="2">WJC10195</strain>
    </source>
</reference>
<evidence type="ECO:0000313" key="2">
    <source>
        <dbReference type="EMBL" id="KAJ8352685.1"/>
    </source>
</evidence>
<name>A0A9Q1F7S7_SYNKA</name>
<proteinExistence type="predicted"/>
<evidence type="ECO:0000256" key="1">
    <source>
        <dbReference type="SAM" id="MobiDB-lite"/>
    </source>
</evidence>
<sequence length="207" mass="22545">MGTEHGLLLCPPLSYPFSVGGLFYPTVERRQRCCPVTEPKSLSSCRGSKTATRKSPLDLISRVLPNFSRNHSAVRQQNQVPGLNQKVSVSTETLRRRGPHARTDHHSPLGDSQPTLAVGVTGECRWGRQTERARGPAPFEAGRGWWRLCFRDALATAAAAVGRALQCSRAAIEAATGVELYGSWGWTVLLGGLSCAFPLSQSLWVTF</sequence>
<keyword evidence="3" id="KW-1185">Reference proteome</keyword>
<dbReference type="Proteomes" id="UP001152622">
    <property type="component" value="Chromosome 8"/>
</dbReference>
<comment type="caution">
    <text evidence="2">The sequence shown here is derived from an EMBL/GenBank/DDBJ whole genome shotgun (WGS) entry which is preliminary data.</text>
</comment>